<feature type="region of interest" description="Disordered" evidence="1">
    <location>
        <begin position="566"/>
        <end position="587"/>
    </location>
</feature>
<dbReference type="RefSeq" id="WP_271918905.1">
    <property type="nucleotide sequence ID" value="NZ_JAQNDO010000001.1"/>
</dbReference>
<protein>
    <submittedName>
        <fullName evidence="3">AgmX/PglI C-terminal domain-containing protein</fullName>
    </submittedName>
</protein>
<feature type="domain" description="FHA" evidence="2">
    <location>
        <begin position="30"/>
        <end position="80"/>
    </location>
</feature>
<dbReference type="Proteomes" id="UP001221411">
    <property type="component" value="Unassembled WGS sequence"/>
</dbReference>
<dbReference type="NCBIfam" id="NF033768">
    <property type="entry name" value="myxo_SS_tail"/>
    <property type="match status" value="1"/>
</dbReference>
<proteinExistence type="predicted"/>
<evidence type="ECO:0000256" key="1">
    <source>
        <dbReference type="SAM" id="MobiDB-lite"/>
    </source>
</evidence>
<dbReference type="InterPro" id="IPR008984">
    <property type="entry name" value="SMAD_FHA_dom_sf"/>
</dbReference>
<name>A0ABT5ENJ2_9BACT</name>
<dbReference type="SMART" id="SM00240">
    <property type="entry name" value="FHA"/>
    <property type="match status" value="1"/>
</dbReference>
<evidence type="ECO:0000313" key="3">
    <source>
        <dbReference type="EMBL" id="MDC0743404.1"/>
    </source>
</evidence>
<gene>
    <name evidence="3" type="ORF">POL67_18775</name>
</gene>
<organism evidence="3 4">
    <name type="scientific">Polyangium mundeleinium</name>
    <dbReference type="NCBI Taxonomy" id="2995306"/>
    <lineage>
        <taxon>Bacteria</taxon>
        <taxon>Pseudomonadati</taxon>
        <taxon>Myxococcota</taxon>
        <taxon>Polyangia</taxon>
        <taxon>Polyangiales</taxon>
        <taxon>Polyangiaceae</taxon>
        <taxon>Polyangium</taxon>
    </lineage>
</organism>
<dbReference type="CDD" id="cd00060">
    <property type="entry name" value="FHA"/>
    <property type="match status" value="1"/>
</dbReference>
<reference evidence="3 4" key="1">
    <citation type="submission" date="2022-11" db="EMBL/GenBank/DDBJ databases">
        <title>Minimal conservation of predation-associated metabolite biosynthetic gene clusters underscores biosynthetic potential of Myxococcota including descriptions for ten novel species: Archangium lansinium sp. nov., Myxococcus landrumus sp. nov., Nannocystis bai.</title>
        <authorList>
            <person name="Ahearne A."/>
            <person name="Stevens C."/>
            <person name="Dowd S."/>
        </authorList>
    </citation>
    <scope>NUCLEOTIDE SEQUENCE [LARGE SCALE GENOMIC DNA]</scope>
    <source>
        <strain evidence="3 4">RJM3</strain>
    </source>
</reference>
<dbReference type="SUPFAM" id="SSF74653">
    <property type="entry name" value="TolA/TonB C-terminal domain"/>
    <property type="match status" value="1"/>
</dbReference>
<evidence type="ECO:0000313" key="4">
    <source>
        <dbReference type="Proteomes" id="UP001221411"/>
    </source>
</evidence>
<dbReference type="Pfam" id="PF00498">
    <property type="entry name" value="FHA"/>
    <property type="match status" value="1"/>
</dbReference>
<accession>A0ABT5ENJ2</accession>
<feature type="region of interest" description="Disordered" evidence="1">
    <location>
        <begin position="406"/>
        <end position="459"/>
    </location>
</feature>
<keyword evidence="4" id="KW-1185">Reference proteome</keyword>
<dbReference type="InterPro" id="IPR000253">
    <property type="entry name" value="FHA_dom"/>
</dbReference>
<feature type="region of interest" description="Disordered" evidence="1">
    <location>
        <begin position="152"/>
        <end position="184"/>
    </location>
</feature>
<dbReference type="InterPro" id="IPR049806">
    <property type="entry name" value="MasK-like_C"/>
</dbReference>
<dbReference type="EMBL" id="JAQNDO010000001">
    <property type="protein sequence ID" value="MDC0743404.1"/>
    <property type="molecule type" value="Genomic_DNA"/>
</dbReference>
<feature type="compositionally biased region" description="Polar residues" evidence="1">
    <location>
        <begin position="439"/>
        <end position="448"/>
    </location>
</feature>
<dbReference type="SUPFAM" id="SSF49879">
    <property type="entry name" value="SMAD/FHA domain"/>
    <property type="match status" value="1"/>
</dbReference>
<evidence type="ECO:0000259" key="2">
    <source>
        <dbReference type="PROSITE" id="PS50006"/>
    </source>
</evidence>
<comment type="caution">
    <text evidence="3">The sequence shown here is derived from an EMBL/GenBank/DDBJ whole genome shotgun (WGS) entry which is preliminary data.</text>
</comment>
<sequence length="686" mass="71132">MEGKQKVALTFALYQNEALVRRETVTQDIVKVGKDPKSHLRVDDELASRMHAVIEVASPEDITLIDLGNEPGTLVNGARVNKVKIKANDQLQIGGTKIVLEKAEPVAVAGGAAKAPGNPFAAAPAANPFGAAPAANPFAAAGGNPFAGAPAAAPSPFGGGGGDPFGMNNPFAQPKPPAHDEVPHDAPEGSYTYQLVKSGPDVPNEEVESPSASVEVMIMWDQMVLHVSHLTPPRSFYVGEEESKNFKCDYFVPQEKIGTTRAPVVLADRGGSVSVVLLPRAKGTIEFAGQPKMTVQQAIDSGKTQPCSELSGAFQIALPPGSKARIDVDGLIFQVSTVNAGRVVAGHVQFDTQNYLYHGLSMAVHLGLLAAMAFFMPPLGATDEDGVSDDQKFMIQQFLNAAAEKEMEEKETEQVADNAADNKEGGTGTRAKGEEGSMGNPNTKSSGNRYGVQGPADNADPHIARQAALRDAAEFGMIGLLNSGAGGDPNAPTAPWGRDDSLGNDALSARGNMWGDNIGDSFGAGGLGLSGIGEGGGGRGEGIGLGSIGTIGHGAGTGTGQGFGSGHGRLSGSHRTKPPQVRMGATSVSGRLPPEVIQRIVRQNFGRFRLCYENGLRNNPNLQGRVGVRFVIGRDGAVSNVGNGGSDMPDGGVVSCVVRAFYGLSFPQPEGGIVTVVYPIMFSPGG</sequence>
<dbReference type="PROSITE" id="PS50006">
    <property type="entry name" value="FHA_DOMAIN"/>
    <property type="match status" value="1"/>
</dbReference>
<dbReference type="Gene3D" id="2.60.200.20">
    <property type="match status" value="1"/>
</dbReference>